<reference evidence="2 4" key="1">
    <citation type="submission" date="2019-11" db="EMBL/GenBank/DDBJ databases">
        <title>Characterisation of Fundicoccus ignavus gen. nov. sp. nov., a novel genus of the family Aerococcaceae from bulk tank milk.</title>
        <authorList>
            <person name="Siebert A."/>
            <person name="Huptas C."/>
            <person name="Wenning M."/>
            <person name="Scherer S."/>
            <person name="Doll E.V."/>
        </authorList>
    </citation>
    <scope>NUCLEOTIDE SEQUENCE [LARGE SCALE GENOMIC DNA]</scope>
    <source>
        <strain evidence="2 4">DSM 109652</strain>
    </source>
</reference>
<dbReference type="GO" id="GO:0030246">
    <property type="term" value="F:carbohydrate binding"/>
    <property type="evidence" value="ECO:0007669"/>
    <property type="project" value="InterPro"/>
</dbReference>
<evidence type="ECO:0000313" key="1">
    <source>
        <dbReference type="EMBL" id="MRI84696.1"/>
    </source>
</evidence>
<organism evidence="1 3">
    <name type="scientific">Fundicoccus ignavus</name>
    <dbReference type="NCBI Taxonomy" id="2664442"/>
    <lineage>
        <taxon>Bacteria</taxon>
        <taxon>Bacillati</taxon>
        <taxon>Bacillota</taxon>
        <taxon>Bacilli</taxon>
        <taxon>Lactobacillales</taxon>
        <taxon>Aerococcaceae</taxon>
        <taxon>Fundicoccus</taxon>
    </lineage>
</organism>
<gene>
    <name evidence="2" type="ORF">GF867_09975</name>
    <name evidence="1" type="ORF">GIY09_02135</name>
</gene>
<dbReference type="InterPro" id="IPR011013">
    <property type="entry name" value="Gal_mutarotase_sf_dom"/>
</dbReference>
<dbReference type="CDD" id="cd09024">
    <property type="entry name" value="Aldose_epim_lacX"/>
    <property type="match status" value="1"/>
</dbReference>
<proteinExistence type="predicted"/>
<comment type="caution">
    <text evidence="1">The sequence shown here is derived from an EMBL/GenBank/DDBJ whole genome shotgun (WGS) entry which is preliminary data.</text>
</comment>
<dbReference type="Proteomes" id="UP000440066">
    <property type="component" value="Unassembled WGS sequence"/>
</dbReference>
<evidence type="ECO:0000313" key="3">
    <source>
        <dbReference type="Proteomes" id="UP000430975"/>
    </source>
</evidence>
<keyword evidence="3" id="KW-1185">Reference proteome</keyword>
<dbReference type="InterPro" id="IPR037481">
    <property type="entry name" value="LacX"/>
</dbReference>
<dbReference type="PANTHER" id="PTHR11122:SF13">
    <property type="entry name" value="GLUCOSE-6-PHOSPHATE 1-EPIMERASE"/>
    <property type="match status" value="1"/>
</dbReference>
<dbReference type="InterPro" id="IPR014718">
    <property type="entry name" value="GH-type_carb-bd"/>
</dbReference>
<dbReference type="GO" id="GO:0005975">
    <property type="term" value="P:carbohydrate metabolic process"/>
    <property type="evidence" value="ECO:0007669"/>
    <property type="project" value="InterPro"/>
</dbReference>
<evidence type="ECO:0008006" key="5">
    <source>
        <dbReference type="Google" id="ProtNLM"/>
    </source>
</evidence>
<dbReference type="EMBL" id="WJQT01000015">
    <property type="protein sequence ID" value="MRJ47889.1"/>
    <property type="molecule type" value="Genomic_DNA"/>
</dbReference>
<dbReference type="Proteomes" id="UP000430975">
    <property type="component" value="Unassembled WGS sequence"/>
</dbReference>
<dbReference type="RefSeq" id="WP_153832954.1">
    <property type="nucleotide sequence ID" value="NZ_WJQS01000002.1"/>
</dbReference>
<sequence length="301" mass="34584">MITLSNEALTISINEVGAELTSVIDKQTGYEFLWQGDPKYWERQAPVLFPNIGVFKENSYQYEGNTYHLNRHGFARDMEFVAQNVTNNSASFYIKSNEDTLKVYPFEFSFQITYILFDNRITVTYEILNPSSKEKIYYNVGGHPAFNVSHTSNKSGKPEFDEVSFHFEPSGQYLNIPFFEGGLTDRNKAKYTLVENIPLLHRTFKKDALVYQISEHTEVILNDPKNEVQVRMKPNRMNFMGIWSPYPAKASFVCLEPWAGLSDDVTATGDITEKYGVFELSPNEIMTHDYTMTFNKGPVSK</sequence>
<dbReference type="SUPFAM" id="SSF74650">
    <property type="entry name" value="Galactose mutarotase-like"/>
    <property type="match status" value="1"/>
</dbReference>
<protein>
    <recommendedName>
        <fullName evidence="5">Aldose 1-epimerase family protein</fullName>
    </recommendedName>
</protein>
<accession>A0A6I2GBT9</accession>
<dbReference type="EMBL" id="WJQS01000002">
    <property type="protein sequence ID" value="MRI84696.1"/>
    <property type="molecule type" value="Genomic_DNA"/>
</dbReference>
<dbReference type="GO" id="GO:0016853">
    <property type="term" value="F:isomerase activity"/>
    <property type="evidence" value="ECO:0007669"/>
    <property type="project" value="InterPro"/>
</dbReference>
<dbReference type="InterPro" id="IPR008183">
    <property type="entry name" value="Aldose_1/G6P_1-epimerase"/>
</dbReference>
<dbReference type="PANTHER" id="PTHR11122">
    <property type="entry name" value="APOSPORY-ASSOCIATED PROTEIN C-RELATED"/>
    <property type="match status" value="1"/>
</dbReference>
<dbReference type="AlphaFoldDB" id="A0A6I2GBT9"/>
<reference evidence="1 3" key="2">
    <citation type="submission" date="2019-11" db="EMBL/GenBank/DDBJ databases">
        <title>Characterisation of Fundicoccus ignavus gen. nov. sp. nov., a novel genus of the family Aerococcaceae isolated from bulk tank milk.</title>
        <authorList>
            <person name="Siebert A."/>
            <person name="Huptas C."/>
            <person name="Wenning M."/>
            <person name="Scherer S."/>
            <person name="Doll E.V."/>
        </authorList>
    </citation>
    <scope>NUCLEOTIDE SEQUENCE [LARGE SCALE GENOMIC DNA]</scope>
    <source>
        <strain evidence="1 3">WS4759</strain>
    </source>
</reference>
<evidence type="ECO:0000313" key="2">
    <source>
        <dbReference type="EMBL" id="MRJ47889.1"/>
    </source>
</evidence>
<name>A0A6I2GBT9_9LACT</name>
<evidence type="ECO:0000313" key="4">
    <source>
        <dbReference type="Proteomes" id="UP000440066"/>
    </source>
</evidence>
<dbReference type="Gene3D" id="2.70.98.10">
    <property type="match status" value="1"/>
</dbReference>
<dbReference type="Pfam" id="PF01263">
    <property type="entry name" value="Aldose_epim"/>
    <property type="match status" value="1"/>
</dbReference>